<keyword evidence="1" id="KW-0732">Signal</keyword>
<dbReference type="InterPro" id="IPR003599">
    <property type="entry name" value="Ig_sub"/>
</dbReference>
<feature type="compositionally biased region" description="Pro residues" evidence="4">
    <location>
        <begin position="153"/>
        <end position="164"/>
    </location>
</feature>
<accession>A0A8C4NHL6</accession>
<keyword evidence="3" id="KW-0393">Immunoglobulin domain</keyword>
<evidence type="ECO:0000256" key="4">
    <source>
        <dbReference type="SAM" id="MobiDB-lite"/>
    </source>
</evidence>
<dbReference type="InterPro" id="IPR013106">
    <property type="entry name" value="Ig_V-set"/>
</dbReference>
<reference evidence="6" key="1">
    <citation type="submission" date="2025-08" db="UniProtKB">
        <authorList>
            <consortium name="Ensembl"/>
        </authorList>
    </citation>
    <scope>IDENTIFICATION</scope>
</reference>
<keyword evidence="7" id="KW-1185">Reference proteome</keyword>
<feature type="domain" description="Ig-like" evidence="5">
    <location>
        <begin position="6"/>
        <end position="134"/>
    </location>
</feature>
<dbReference type="PROSITE" id="PS50835">
    <property type="entry name" value="IG_LIKE"/>
    <property type="match status" value="1"/>
</dbReference>
<dbReference type="AlphaFoldDB" id="A0A8C4NHL6"/>
<evidence type="ECO:0000256" key="3">
    <source>
        <dbReference type="ARBA" id="ARBA00023319"/>
    </source>
</evidence>
<evidence type="ECO:0000313" key="6">
    <source>
        <dbReference type="Ensembl" id="ENSEBUP00000004363.1"/>
    </source>
</evidence>
<organism evidence="6 7">
    <name type="scientific">Eptatretus burgeri</name>
    <name type="common">Inshore hagfish</name>
    <dbReference type="NCBI Taxonomy" id="7764"/>
    <lineage>
        <taxon>Eukaryota</taxon>
        <taxon>Metazoa</taxon>
        <taxon>Chordata</taxon>
        <taxon>Craniata</taxon>
        <taxon>Vertebrata</taxon>
        <taxon>Cyclostomata</taxon>
        <taxon>Myxini</taxon>
        <taxon>Myxiniformes</taxon>
        <taxon>Myxinidae</taxon>
        <taxon>Eptatretinae</taxon>
        <taxon>Eptatretus</taxon>
    </lineage>
</organism>
<evidence type="ECO:0000256" key="1">
    <source>
        <dbReference type="ARBA" id="ARBA00022729"/>
    </source>
</evidence>
<dbReference type="GO" id="GO:0016020">
    <property type="term" value="C:membrane"/>
    <property type="evidence" value="ECO:0007669"/>
    <property type="project" value="TreeGrafter"/>
</dbReference>
<dbReference type="InterPro" id="IPR013783">
    <property type="entry name" value="Ig-like_fold"/>
</dbReference>
<dbReference type="SMART" id="SM00409">
    <property type="entry name" value="IG"/>
    <property type="match status" value="1"/>
</dbReference>
<dbReference type="Ensembl" id="ENSEBUT00000004794.1">
    <property type="protein sequence ID" value="ENSEBUP00000004363.1"/>
    <property type="gene ID" value="ENSEBUG00000003068.1"/>
</dbReference>
<dbReference type="InterPro" id="IPR007110">
    <property type="entry name" value="Ig-like_dom"/>
</dbReference>
<evidence type="ECO:0000256" key="2">
    <source>
        <dbReference type="ARBA" id="ARBA00023157"/>
    </source>
</evidence>
<dbReference type="Gene3D" id="2.60.40.10">
    <property type="entry name" value="Immunoglobulins"/>
    <property type="match status" value="1"/>
</dbReference>
<feature type="region of interest" description="Disordered" evidence="4">
    <location>
        <begin position="139"/>
        <end position="176"/>
    </location>
</feature>
<dbReference type="Pfam" id="PF07686">
    <property type="entry name" value="V-set"/>
    <property type="match status" value="1"/>
</dbReference>
<evidence type="ECO:0000313" key="7">
    <source>
        <dbReference type="Proteomes" id="UP000694388"/>
    </source>
</evidence>
<feature type="compositionally biased region" description="Low complexity" evidence="4">
    <location>
        <begin position="165"/>
        <end position="174"/>
    </location>
</feature>
<dbReference type="Proteomes" id="UP000694388">
    <property type="component" value="Unplaced"/>
</dbReference>
<dbReference type="SUPFAM" id="SSF48726">
    <property type="entry name" value="Immunoglobulin"/>
    <property type="match status" value="1"/>
</dbReference>
<evidence type="ECO:0000259" key="5">
    <source>
        <dbReference type="PROSITE" id="PS50835"/>
    </source>
</evidence>
<reference evidence="6" key="2">
    <citation type="submission" date="2025-09" db="UniProtKB">
        <authorList>
            <consortium name="Ensembl"/>
        </authorList>
    </citation>
    <scope>IDENTIFICATION</scope>
</reference>
<protein>
    <recommendedName>
        <fullName evidence="5">Ig-like domain-containing protein</fullName>
    </recommendedName>
</protein>
<name>A0A8C4NHL6_EPTBU</name>
<proteinExistence type="predicted"/>
<dbReference type="OMA" id="CTECMRS"/>
<sequence length="248" mass="26752">GGRGAPVYVGISFITQFILKFTNVPRDVSVVEGEDVILTCAYQGGDKPAHSIEMQWWHVRDTDRTSHGPRSRLPSKRTQVLTSLSFDQRKQSDSKVGNISNYLQLSHVRKKDEGLYECRVNDRSGGVKKEHKAQARLRIDSRLQGDMQNPVLISPPPRTSPSPPTSGSHPTIPTCTPLKAQEARPLMSNGSPGGRRAPAASVPTLHSARLPLGSAPKIHSLPTPPTTPAASQARKNIPGGAETGLGIL</sequence>
<dbReference type="InterPro" id="IPR036179">
    <property type="entry name" value="Ig-like_dom_sf"/>
</dbReference>
<dbReference type="InterPro" id="IPR051102">
    <property type="entry name" value="IgSF_V-set/TM_domain"/>
</dbReference>
<feature type="region of interest" description="Disordered" evidence="4">
    <location>
        <begin position="212"/>
        <end position="248"/>
    </location>
</feature>
<keyword evidence="2" id="KW-1015">Disulfide bond</keyword>
<dbReference type="PANTHER" id="PTHR12207">
    <property type="entry name" value="V-SET AND TRANSMEMBRANE DOMAIN-CONTAINING PROTEIN"/>
    <property type="match status" value="1"/>
</dbReference>